<feature type="chain" id="PRO_5037380501" evidence="1">
    <location>
        <begin position="23"/>
        <end position="138"/>
    </location>
</feature>
<name>A0A926JCE3_9RHOB</name>
<sequence length="138" mass="15166">MYLIRAIIAAFFIASLPVAASAAGLRLCNQSFDVLNVALGEPDEGLVTTRGWWRVAPNQCANLLRETLQSQLYYIFAADVFGNEVLSGATPLCVAPRRFEIKGQQDCLLRGFLDARFVDVDTQGQPSWTIFVTPRPGS</sequence>
<gene>
    <name evidence="2" type="ORF">H4P12_08855</name>
</gene>
<evidence type="ECO:0000313" key="2">
    <source>
        <dbReference type="EMBL" id="MBC9246820.1"/>
    </source>
</evidence>
<comment type="caution">
    <text evidence="2">The sequence shown here is derived from an EMBL/GenBank/DDBJ whole genome shotgun (WGS) entry which is preliminary data.</text>
</comment>
<evidence type="ECO:0000256" key="1">
    <source>
        <dbReference type="SAM" id="SignalP"/>
    </source>
</evidence>
<evidence type="ECO:0000313" key="3">
    <source>
        <dbReference type="Proteomes" id="UP000608594"/>
    </source>
</evidence>
<dbReference type="EMBL" id="JACOQL010000002">
    <property type="protein sequence ID" value="MBC9246820.1"/>
    <property type="molecule type" value="Genomic_DNA"/>
</dbReference>
<dbReference type="Pfam" id="PF06282">
    <property type="entry name" value="DUF1036"/>
    <property type="match status" value="1"/>
</dbReference>
<dbReference type="AlphaFoldDB" id="A0A926JCE3"/>
<organism evidence="2 3">
    <name type="scientific">Paracoccus amoyensis</name>
    <dbReference type="NCBI Taxonomy" id="2760093"/>
    <lineage>
        <taxon>Bacteria</taxon>
        <taxon>Pseudomonadati</taxon>
        <taxon>Pseudomonadota</taxon>
        <taxon>Alphaproteobacteria</taxon>
        <taxon>Rhodobacterales</taxon>
        <taxon>Paracoccaceae</taxon>
        <taxon>Paracoccus</taxon>
    </lineage>
</organism>
<protein>
    <submittedName>
        <fullName evidence="2">DUF1036 domain-containing protein</fullName>
    </submittedName>
</protein>
<keyword evidence="3" id="KW-1185">Reference proteome</keyword>
<accession>A0A926JCE3</accession>
<keyword evidence="1" id="KW-0732">Signal</keyword>
<proteinExistence type="predicted"/>
<dbReference type="Proteomes" id="UP000608594">
    <property type="component" value="Unassembled WGS sequence"/>
</dbReference>
<dbReference type="InterPro" id="IPR009380">
    <property type="entry name" value="DUF1036"/>
</dbReference>
<feature type="signal peptide" evidence="1">
    <location>
        <begin position="1"/>
        <end position="22"/>
    </location>
</feature>
<reference evidence="2" key="1">
    <citation type="submission" date="2020-08" db="EMBL/GenBank/DDBJ databases">
        <title>Paracoccus amoyensis sp. nov., isolated from the surface seawater at coast of Xiamen, Fujian.</title>
        <authorList>
            <person name="Lyu L."/>
        </authorList>
    </citation>
    <scope>NUCLEOTIDE SEQUENCE</scope>
    <source>
        <strain evidence="2">11-3</strain>
    </source>
</reference>